<sequence length="99" mass="10941">MPDNHDGFMAALEALPLGYGEGYYSARRYGVAIKRSDDGRRWSLFGRELGGTDIVSLNLYRPASGKIVHRPCEMPVEKVTAFVLGYRADRARGPVPAAR</sequence>
<dbReference type="AlphaFoldDB" id="A0A1Y5PQP3"/>
<accession>A0A1Y5PQP3</accession>
<reference evidence="1" key="1">
    <citation type="submission" date="2016-03" db="EMBL/GenBank/DDBJ databases">
        <authorList>
            <person name="Ploux O."/>
        </authorList>
    </citation>
    <scope>NUCLEOTIDE SEQUENCE</scope>
    <source>
        <strain evidence="1">UC10</strain>
    </source>
</reference>
<evidence type="ECO:0000313" key="1">
    <source>
        <dbReference type="EMBL" id="SBV32338.1"/>
    </source>
</evidence>
<dbReference type="EMBL" id="LT598653">
    <property type="protein sequence ID" value="SBV32338.1"/>
    <property type="molecule type" value="Genomic_DNA"/>
</dbReference>
<protein>
    <submittedName>
        <fullName evidence="1">Uncharacterized protein</fullName>
    </submittedName>
</protein>
<organism evidence="1">
    <name type="scientific">uncultured Sphingopyxis sp</name>
    <dbReference type="NCBI Taxonomy" id="310581"/>
    <lineage>
        <taxon>Bacteria</taxon>
        <taxon>Pseudomonadati</taxon>
        <taxon>Pseudomonadota</taxon>
        <taxon>Alphaproteobacteria</taxon>
        <taxon>Sphingomonadales</taxon>
        <taxon>Sphingomonadaceae</taxon>
        <taxon>Sphingopyxis</taxon>
        <taxon>environmental samples</taxon>
    </lineage>
</organism>
<name>A0A1Y5PQP3_9SPHN</name>
<dbReference type="KEGG" id="sphu:SPPYR_1218"/>
<dbReference type="RefSeq" id="WP_295325211.1">
    <property type="nucleotide sequence ID" value="NZ_LT598653.1"/>
</dbReference>
<gene>
    <name evidence="1" type="ORF">SPPYR_1218</name>
</gene>
<proteinExistence type="predicted"/>